<dbReference type="InterPro" id="IPR011047">
    <property type="entry name" value="Quinoprotein_ADH-like_sf"/>
</dbReference>
<dbReference type="PROSITE" id="PS00108">
    <property type="entry name" value="PROTEIN_KINASE_ST"/>
    <property type="match status" value="1"/>
</dbReference>
<dbReference type="EMBL" id="BOMB01000019">
    <property type="protein sequence ID" value="GID12549.1"/>
    <property type="molecule type" value="Genomic_DNA"/>
</dbReference>
<dbReference type="SUPFAM" id="SSF56112">
    <property type="entry name" value="Protein kinase-like (PK-like)"/>
    <property type="match status" value="1"/>
</dbReference>
<organism evidence="8 9">
    <name type="scientific">Actinocatenispora rupis</name>
    <dbReference type="NCBI Taxonomy" id="519421"/>
    <lineage>
        <taxon>Bacteria</taxon>
        <taxon>Bacillati</taxon>
        <taxon>Actinomycetota</taxon>
        <taxon>Actinomycetes</taxon>
        <taxon>Micromonosporales</taxon>
        <taxon>Micromonosporaceae</taxon>
        <taxon>Actinocatenispora</taxon>
    </lineage>
</organism>
<comment type="caution">
    <text evidence="8">The sequence shown here is derived from an EMBL/GenBank/DDBJ whole genome shotgun (WGS) entry which is preliminary data.</text>
</comment>
<dbReference type="PROSITE" id="PS00107">
    <property type="entry name" value="PROTEIN_KINASE_ATP"/>
    <property type="match status" value="1"/>
</dbReference>
<feature type="compositionally biased region" description="Low complexity" evidence="6">
    <location>
        <begin position="376"/>
        <end position="389"/>
    </location>
</feature>
<keyword evidence="3" id="KW-0418">Kinase</keyword>
<dbReference type="RefSeq" id="WP_203658572.1">
    <property type="nucleotide sequence ID" value="NZ_BOMB01000019.1"/>
</dbReference>
<dbReference type="InterPro" id="IPR017441">
    <property type="entry name" value="Protein_kinase_ATP_BS"/>
</dbReference>
<evidence type="ECO:0000256" key="6">
    <source>
        <dbReference type="SAM" id="MobiDB-lite"/>
    </source>
</evidence>
<dbReference type="CDD" id="cd14014">
    <property type="entry name" value="STKc_PknB_like"/>
    <property type="match status" value="1"/>
</dbReference>
<keyword evidence="2 5" id="KW-0547">Nucleotide-binding</keyword>
<dbReference type="AlphaFoldDB" id="A0A8J3J9G9"/>
<accession>A0A8J3J9G9</accession>
<reference evidence="8" key="1">
    <citation type="submission" date="2021-01" db="EMBL/GenBank/DDBJ databases">
        <title>Whole genome shotgun sequence of Actinocatenispora rupis NBRC 107355.</title>
        <authorList>
            <person name="Komaki H."/>
            <person name="Tamura T."/>
        </authorList>
    </citation>
    <scope>NUCLEOTIDE SEQUENCE</scope>
    <source>
        <strain evidence="8">NBRC 107355</strain>
    </source>
</reference>
<evidence type="ECO:0000256" key="5">
    <source>
        <dbReference type="PROSITE-ProRule" id="PRU10141"/>
    </source>
</evidence>
<keyword evidence="4 5" id="KW-0067">ATP-binding</keyword>
<keyword evidence="9" id="KW-1185">Reference proteome</keyword>
<sequence length="722" mass="74047">MARLSPGDPVGRFTLLVPLGEGSMATVFLGRAGAELVAVKVMKDHWIADPDYRARFRREIRAARSVNGMYTAAPLDFDADASAPWLATRYLPGLSLHQAVALHGAGLPAGTLRSLAVGVAEALAAVHEARVVHRDLKPDNVLLTADGPRVIDFGISRPEDATFLTLPGESPWARSYWAPERIAGEPGSRPSDVYALGAVLLFAAAGAHPFGPDGGPDTAPDLSAVADPELRAVLADCLLPTPADRPTARQLVDRIGAGTATLSGTGWLPDRVAAAIADRVADAKTWPSQPADQLWRRVPAAVHGAPTLPPPSAGAPHLRAAGPTAARLPTPTPPSRVRRRAVLVAAGVLGPAAVAGTATGLLWPRDRRTAPPVAGRSASPSSTATPRAAQRWRVRVADGTYPEVDVAGGVVLAWSDTALRALDAATGRQRWRRTATLGGAGVAFADGSGALRGGVTGGLAYFLDNSGSPWTLWALSPATGAVRWRRELPGYPTPKPVAAGSLLCFGTPDGVRAVSASGGQDRWSASLDAGRGLAAGGGVLAAVGDTAVTALSADTGARTWRYALAKAGGPLVAAGLVLLTDEQGAVHALRASDGRPAWRRTLGAAGTLRYADGTVFAATRAGVTYALRAATGATVWSFRHAVAETYGHVDALAPTGGAVYVAGTDRTVYALDAGTGRPRWTFPAQAGLTTPPAGTAALVYVGTGDGYVRALVPPNGGSRGGA</sequence>
<feature type="region of interest" description="Disordered" evidence="6">
    <location>
        <begin position="365"/>
        <end position="389"/>
    </location>
</feature>
<dbReference type="InterPro" id="IPR018391">
    <property type="entry name" value="PQQ_b-propeller_rpt"/>
</dbReference>
<dbReference type="Gene3D" id="3.30.200.20">
    <property type="entry name" value="Phosphorylase Kinase, domain 1"/>
    <property type="match status" value="1"/>
</dbReference>
<dbReference type="PANTHER" id="PTHR43289">
    <property type="entry name" value="MITOGEN-ACTIVATED PROTEIN KINASE KINASE KINASE 20-RELATED"/>
    <property type="match status" value="1"/>
</dbReference>
<dbReference type="InterPro" id="IPR002372">
    <property type="entry name" value="PQQ_rpt_dom"/>
</dbReference>
<evidence type="ECO:0000259" key="7">
    <source>
        <dbReference type="PROSITE" id="PS50011"/>
    </source>
</evidence>
<feature type="binding site" evidence="5">
    <location>
        <position position="40"/>
    </location>
    <ligand>
        <name>ATP</name>
        <dbReference type="ChEBI" id="CHEBI:30616"/>
    </ligand>
</feature>
<name>A0A8J3J9G9_9ACTN</name>
<dbReference type="PANTHER" id="PTHR43289:SF34">
    <property type="entry name" value="SERINE_THREONINE-PROTEIN KINASE YBDM-RELATED"/>
    <property type="match status" value="1"/>
</dbReference>
<keyword evidence="1" id="KW-0808">Transferase</keyword>
<dbReference type="SUPFAM" id="SSF50998">
    <property type="entry name" value="Quinoprotein alcohol dehydrogenase-like"/>
    <property type="match status" value="2"/>
</dbReference>
<dbReference type="Gene3D" id="2.40.10.480">
    <property type="match status" value="1"/>
</dbReference>
<dbReference type="SMART" id="SM00564">
    <property type="entry name" value="PQQ"/>
    <property type="match status" value="7"/>
</dbReference>
<dbReference type="SMART" id="SM00220">
    <property type="entry name" value="S_TKc"/>
    <property type="match status" value="1"/>
</dbReference>
<dbReference type="InterPro" id="IPR000719">
    <property type="entry name" value="Prot_kinase_dom"/>
</dbReference>
<dbReference type="GO" id="GO:0004674">
    <property type="term" value="F:protein serine/threonine kinase activity"/>
    <property type="evidence" value="ECO:0007669"/>
    <property type="project" value="TreeGrafter"/>
</dbReference>
<evidence type="ECO:0000313" key="9">
    <source>
        <dbReference type="Proteomes" id="UP000612808"/>
    </source>
</evidence>
<evidence type="ECO:0000256" key="3">
    <source>
        <dbReference type="ARBA" id="ARBA00022777"/>
    </source>
</evidence>
<evidence type="ECO:0000256" key="1">
    <source>
        <dbReference type="ARBA" id="ARBA00022679"/>
    </source>
</evidence>
<dbReference type="PROSITE" id="PS50011">
    <property type="entry name" value="PROTEIN_KINASE_DOM"/>
    <property type="match status" value="1"/>
</dbReference>
<evidence type="ECO:0000256" key="4">
    <source>
        <dbReference type="ARBA" id="ARBA00022840"/>
    </source>
</evidence>
<evidence type="ECO:0000256" key="2">
    <source>
        <dbReference type="ARBA" id="ARBA00022741"/>
    </source>
</evidence>
<evidence type="ECO:0000313" key="8">
    <source>
        <dbReference type="EMBL" id="GID12549.1"/>
    </source>
</evidence>
<dbReference type="InterPro" id="IPR008271">
    <property type="entry name" value="Ser/Thr_kinase_AS"/>
</dbReference>
<protein>
    <recommendedName>
        <fullName evidence="7">Protein kinase domain-containing protein</fullName>
    </recommendedName>
</protein>
<feature type="domain" description="Protein kinase" evidence="7">
    <location>
        <begin position="13"/>
        <end position="262"/>
    </location>
</feature>
<dbReference type="Gene3D" id="1.10.510.10">
    <property type="entry name" value="Transferase(Phosphotransferase) domain 1"/>
    <property type="match status" value="1"/>
</dbReference>
<dbReference type="Gene3D" id="2.40.128.630">
    <property type="match status" value="2"/>
</dbReference>
<dbReference type="Proteomes" id="UP000612808">
    <property type="component" value="Unassembled WGS sequence"/>
</dbReference>
<gene>
    <name evidence="8" type="ORF">Aru02nite_34380</name>
</gene>
<dbReference type="Pfam" id="PF13360">
    <property type="entry name" value="PQQ_2"/>
    <property type="match status" value="2"/>
</dbReference>
<dbReference type="InterPro" id="IPR011009">
    <property type="entry name" value="Kinase-like_dom_sf"/>
</dbReference>
<proteinExistence type="predicted"/>
<dbReference type="GO" id="GO:0005524">
    <property type="term" value="F:ATP binding"/>
    <property type="evidence" value="ECO:0007669"/>
    <property type="project" value="UniProtKB-UniRule"/>
</dbReference>
<dbReference type="Pfam" id="PF00069">
    <property type="entry name" value="Pkinase"/>
    <property type="match status" value="1"/>
</dbReference>